<evidence type="ECO:0000313" key="7">
    <source>
        <dbReference type="Proteomes" id="UP001438008"/>
    </source>
</evidence>
<dbReference type="RefSeq" id="WP_349164526.1">
    <property type="nucleotide sequence ID" value="NZ_JBBMFE010000006.1"/>
</dbReference>
<dbReference type="Gene3D" id="3.60.21.10">
    <property type="match status" value="1"/>
</dbReference>
<dbReference type="EC" id="3.1.-.-" evidence="6"/>
<feature type="domain" description="Calcineurin-like phosphoesterase" evidence="4">
    <location>
        <begin position="199"/>
        <end position="401"/>
    </location>
</feature>
<dbReference type="PANTHER" id="PTHR45867:SF3">
    <property type="entry name" value="ACID PHOSPHATASE TYPE 7"/>
    <property type="match status" value="1"/>
</dbReference>
<dbReference type="Pfam" id="PF16656">
    <property type="entry name" value="Pur_ac_phosph_N"/>
    <property type="match status" value="1"/>
</dbReference>
<feature type="transmembrane region" description="Helical" evidence="3">
    <location>
        <begin position="12"/>
        <end position="31"/>
    </location>
</feature>
<evidence type="ECO:0000256" key="1">
    <source>
        <dbReference type="ARBA" id="ARBA00022729"/>
    </source>
</evidence>
<evidence type="ECO:0000313" key="6">
    <source>
        <dbReference type="EMBL" id="MEQ2472565.1"/>
    </source>
</evidence>
<keyword evidence="7" id="KW-1185">Reference proteome</keyword>
<evidence type="ECO:0000259" key="4">
    <source>
        <dbReference type="Pfam" id="PF00149"/>
    </source>
</evidence>
<name>A0ABV1FHM3_9FIRM</name>
<dbReference type="Pfam" id="PF00149">
    <property type="entry name" value="Metallophos"/>
    <property type="match status" value="1"/>
</dbReference>
<dbReference type="InterPro" id="IPR029052">
    <property type="entry name" value="Metallo-depent_PP-like"/>
</dbReference>
<feature type="region of interest" description="Disordered" evidence="2">
    <location>
        <begin position="39"/>
        <end position="72"/>
    </location>
</feature>
<dbReference type="Proteomes" id="UP001438008">
    <property type="component" value="Unassembled WGS sequence"/>
</dbReference>
<reference evidence="6 7" key="1">
    <citation type="submission" date="2024-03" db="EMBL/GenBank/DDBJ databases">
        <title>Human intestinal bacterial collection.</title>
        <authorList>
            <person name="Pauvert C."/>
            <person name="Hitch T.C.A."/>
            <person name="Clavel T."/>
        </authorList>
    </citation>
    <scope>NUCLEOTIDE SEQUENCE [LARGE SCALE GENOMIC DNA]</scope>
    <source>
        <strain evidence="6 7">CLA-AA-H132</strain>
    </source>
</reference>
<keyword evidence="3" id="KW-0472">Membrane</keyword>
<dbReference type="SUPFAM" id="SSF56300">
    <property type="entry name" value="Metallo-dependent phosphatases"/>
    <property type="match status" value="1"/>
</dbReference>
<dbReference type="PANTHER" id="PTHR45867">
    <property type="entry name" value="PURPLE ACID PHOSPHATASE"/>
    <property type="match status" value="1"/>
</dbReference>
<dbReference type="InterPro" id="IPR008963">
    <property type="entry name" value="Purple_acid_Pase-like_N"/>
</dbReference>
<comment type="caution">
    <text evidence="6">The sequence shown here is derived from an EMBL/GenBank/DDBJ whole genome shotgun (WGS) entry which is preliminary data.</text>
</comment>
<evidence type="ECO:0000256" key="2">
    <source>
        <dbReference type="SAM" id="MobiDB-lite"/>
    </source>
</evidence>
<gene>
    <name evidence="6" type="ORF">WMO29_08675</name>
</gene>
<keyword evidence="3" id="KW-0812">Transmembrane</keyword>
<accession>A0ABV1FHM3</accession>
<sequence>MARKKKQLPPGVLITGVVLFLLIILTIFRLIKDTKTVSDETSANSTPLEEHIEASPSETPDGSEESNTDDTAVSENTILTPEEQLAAFLPDYESAPLLSTTSIRDLSLEIGASSDELRFNWLSPSASAGMIKWTNSSGEMQTFEARTSASATVSGYYVNKASVTGINASASYTYQVGNDDGWSPVYSYHAPTDNPDKLTFLVTADAQIGQSDMEDASVTAERWDSVLSRIISYVPDANFLFHLGDQVADFGSEEHYRLYLEHLPLYRIALAPVVGNHDVPNDYSLEENGHPGDQYFYEHFNVPNRSSLGQSQYDQDGDYYFIRNNVLFLVLNSNTSQGETVHEQFAAQVTAEHPDVRWKILVQHYSPYSAQDSHTNTKEYLARIAADNDIDLVLSAHDHIYSRAAFMNRDCESYNDYDYEPGSTVVNPEGTLYVTCGTSSGCLYHEPDPDIRVVFVEKEHFPVAMRFDITEQELHFQTYRVDNWTVCDEYTIRKD</sequence>
<keyword evidence="3" id="KW-1133">Transmembrane helix</keyword>
<dbReference type="InterPro" id="IPR004843">
    <property type="entry name" value="Calcineurin-like_PHP"/>
</dbReference>
<dbReference type="GO" id="GO:0016787">
    <property type="term" value="F:hydrolase activity"/>
    <property type="evidence" value="ECO:0007669"/>
    <property type="project" value="UniProtKB-KW"/>
</dbReference>
<evidence type="ECO:0000259" key="5">
    <source>
        <dbReference type="Pfam" id="PF16656"/>
    </source>
</evidence>
<keyword evidence="1" id="KW-0732">Signal</keyword>
<dbReference type="InterPro" id="IPR015914">
    <property type="entry name" value="PAPs_N"/>
</dbReference>
<keyword evidence="6" id="KW-0378">Hydrolase</keyword>
<dbReference type="Gene3D" id="2.60.40.380">
    <property type="entry name" value="Purple acid phosphatase-like, N-terminal"/>
    <property type="match status" value="1"/>
</dbReference>
<protein>
    <submittedName>
        <fullName evidence="6">Metallophosphoesterase family protein</fullName>
        <ecNumber evidence="6">3.1.-.-</ecNumber>
    </submittedName>
</protein>
<proteinExistence type="predicted"/>
<evidence type="ECO:0000256" key="3">
    <source>
        <dbReference type="SAM" id="Phobius"/>
    </source>
</evidence>
<dbReference type="SUPFAM" id="SSF49363">
    <property type="entry name" value="Purple acid phosphatase, N-terminal domain"/>
    <property type="match status" value="1"/>
</dbReference>
<organism evidence="6 7">
    <name type="scientific">Laedolimicola intestinihominis</name>
    <dbReference type="NCBI Taxonomy" id="3133166"/>
    <lineage>
        <taxon>Bacteria</taxon>
        <taxon>Bacillati</taxon>
        <taxon>Bacillota</taxon>
        <taxon>Clostridia</taxon>
        <taxon>Lachnospirales</taxon>
        <taxon>Lachnospiraceae</taxon>
        <taxon>Laedolimicola</taxon>
    </lineage>
</organism>
<feature type="domain" description="Purple acid phosphatase N-terminal" evidence="5">
    <location>
        <begin position="106"/>
        <end position="189"/>
    </location>
</feature>
<dbReference type="EMBL" id="JBBMFE010000006">
    <property type="protein sequence ID" value="MEQ2472565.1"/>
    <property type="molecule type" value="Genomic_DNA"/>
</dbReference>